<dbReference type="EMBL" id="JAMSHJ010000004">
    <property type="protein sequence ID" value="KAI5415376.1"/>
    <property type="molecule type" value="Genomic_DNA"/>
</dbReference>
<name>A0A9D4X6R5_PEA</name>
<dbReference type="AlphaFoldDB" id="A0A9D4X6R5"/>
<keyword evidence="2" id="KW-1185">Reference proteome</keyword>
<dbReference type="PANTHER" id="PTHR35317:SF27">
    <property type="entry name" value="RETROVIRUS-RELATED POL POLYPROTEIN FROM TRANSPOSON TNT 1-94"/>
    <property type="match status" value="1"/>
</dbReference>
<evidence type="ECO:0008006" key="3">
    <source>
        <dbReference type="Google" id="ProtNLM"/>
    </source>
</evidence>
<evidence type="ECO:0000313" key="2">
    <source>
        <dbReference type="Proteomes" id="UP001058974"/>
    </source>
</evidence>
<dbReference type="Proteomes" id="UP001058974">
    <property type="component" value="Chromosome 4"/>
</dbReference>
<comment type="caution">
    <text evidence="1">The sequence shown here is derived from an EMBL/GenBank/DDBJ whole genome shotgun (WGS) entry which is preliminary data.</text>
</comment>
<dbReference type="Gramene" id="Psat04G0071800-T1">
    <property type="protein sequence ID" value="KAI5415376.1"/>
    <property type="gene ID" value="KIW84_040718"/>
</dbReference>
<accession>A0A9D4X6R5</accession>
<gene>
    <name evidence="1" type="ORF">KIW84_040718</name>
</gene>
<evidence type="ECO:0000313" key="1">
    <source>
        <dbReference type="EMBL" id="KAI5415376.1"/>
    </source>
</evidence>
<reference evidence="1 2" key="1">
    <citation type="journal article" date="2022" name="Nat. Genet.">
        <title>Improved pea reference genome and pan-genome highlight genomic features and evolutionary characteristics.</title>
        <authorList>
            <person name="Yang T."/>
            <person name="Liu R."/>
            <person name="Luo Y."/>
            <person name="Hu S."/>
            <person name="Wang D."/>
            <person name="Wang C."/>
            <person name="Pandey M.K."/>
            <person name="Ge S."/>
            <person name="Xu Q."/>
            <person name="Li N."/>
            <person name="Li G."/>
            <person name="Huang Y."/>
            <person name="Saxena R.K."/>
            <person name="Ji Y."/>
            <person name="Li M."/>
            <person name="Yan X."/>
            <person name="He Y."/>
            <person name="Liu Y."/>
            <person name="Wang X."/>
            <person name="Xiang C."/>
            <person name="Varshney R.K."/>
            <person name="Ding H."/>
            <person name="Gao S."/>
            <person name="Zong X."/>
        </authorList>
    </citation>
    <scope>NUCLEOTIDE SEQUENCE [LARGE SCALE GENOMIC DNA]</scope>
    <source>
        <strain evidence="1 2">cv. Zhongwan 6</strain>
    </source>
</reference>
<sequence length="156" mass="17929">MATFEKFVTPRLDGHYNHWSMLMENFLRSKEMWNLVDEGITSPAIGTSSASEAQRKSVEETKLKDLKKYQGSTSTKVKRAQLQALKKEFEMLVMKEGEEINSFISRTLVLESNDINIMPVDEFHGSLLVQEQRMQGNQEEEQALRFIPLKNLSTSV</sequence>
<proteinExistence type="predicted"/>
<organism evidence="1 2">
    <name type="scientific">Pisum sativum</name>
    <name type="common">Garden pea</name>
    <name type="synonym">Lathyrus oleraceus</name>
    <dbReference type="NCBI Taxonomy" id="3888"/>
    <lineage>
        <taxon>Eukaryota</taxon>
        <taxon>Viridiplantae</taxon>
        <taxon>Streptophyta</taxon>
        <taxon>Embryophyta</taxon>
        <taxon>Tracheophyta</taxon>
        <taxon>Spermatophyta</taxon>
        <taxon>Magnoliopsida</taxon>
        <taxon>eudicotyledons</taxon>
        <taxon>Gunneridae</taxon>
        <taxon>Pentapetalae</taxon>
        <taxon>rosids</taxon>
        <taxon>fabids</taxon>
        <taxon>Fabales</taxon>
        <taxon>Fabaceae</taxon>
        <taxon>Papilionoideae</taxon>
        <taxon>50 kb inversion clade</taxon>
        <taxon>NPAAA clade</taxon>
        <taxon>Hologalegina</taxon>
        <taxon>IRL clade</taxon>
        <taxon>Fabeae</taxon>
        <taxon>Lathyrus</taxon>
    </lineage>
</organism>
<protein>
    <recommendedName>
        <fullName evidence="3">Retrovirus-related Pol polyprotein from transposon TNT 1-94</fullName>
    </recommendedName>
</protein>
<dbReference type="PANTHER" id="PTHR35317">
    <property type="entry name" value="OS04G0629600 PROTEIN"/>
    <property type="match status" value="1"/>
</dbReference>